<dbReference type="Gene3D" id="3.30.565.10">
    <property type="entry name" value="Histidine kinase-like ATPase, C-terminal domain"/>
    <property type="match status" value="1"/>
</dbReference>
<dbReference type="InterPro" id="IPR005467">
    <property type="entry name" value="His_kinase_dom"/>
</dbReference>
<evidence type="ECO:0000313" key="9">
    <source>
        <dbReference type="Proteomes" id="UP001229209"/>
    </source>
</evidence>
<evidence type="ECO:0000256" key="3">
    <source>
        <dbReference type="ARBA" id="ARBA00022777"/>
    </source>
</evidence>
<name>A0ABT9LUK4_9BACL</name>
<proteinExistence type="predicted"/>
<keyword evidence="9" id="KW-1185">Reference proteome</keyword>
<gene>
    <name evidence="8" type="ORF">J2S04_000855</name>
</gene>
<evidence type="ECO:0000256" key="1">
    <source>
        <dbReference type="ARBA" id="ARBA00022679"/>
    </source>
</evidence>
<feature type="coiled-coil region" evidence="6">
    <location>
        <begin position="154"/>
        <end position="202"/>
    </location>
</feature>
<reference evidence="8 9" key="1">
    <citation type="submission" date="2023-07" db="EMBL/GenBank/DDBJ databases">
        <title>Genomic Encyclopedia of Type Strains, Phase IV (KMG-IV): sequencing the most valuable type-strain genomes for metagenomic binning, comparative biology and taxonomic classification.</title>
        <authorList>
            <person name="Goeker M."/>
        </authorList>
    </citation>
    <scope>NUCLEOTIDE SEQUENCE [LARGE SCALE GENOMIC DNA]</scope>
    <source>
        <strain evidence="8 9">DSM 25924</strain>
    </source>
</reference>
<keyword evidence="6" id="KW-0175">Coiled coil</keyword>
<dbReference type="EMBL" id="JAURUO010000004">
    <property type="protein sequence ID" value="MDP9727924.1"/>
    <property type="molecule type" value="Genomic_DNA"/>
</dbReference>
<dbReference type="SUPFAM" id="SSF55874">
    <property type="entry name" value="ATPase domain of HSP90 chaperone/DNA topoisomerase II/histidine kinase"/>
    <property type="match status" value="1"/>
</dbReference>
<comment type="caution">
    <text evidence="8">The sequence shown here is derived from an EMBL/GenBank/DDBJ whole genome shotgun (WGS) entry which is preliminary data.</text>
</comment>
<evidence type="ECO:0000256" key="4">
    <source>
        <dbReference type="ARBA" id="ARBA00022840"/>
    </source>
</evidence>
<feature type="domain" description="Histidine kinase" evidence="7">
    <location>
        <begin position="145"/>
        <end position="361"/>
    </location>
</feature>
<dbReference type="Proteomes" id="UP001229209">
    <property type="component" value="Unassembled WGS sequence"/>
</dbReference>
<organism evidence="8 9">
    <name type="scientific">Alicyclobacillus tolerans</name>
    <dbReference type="NCBI Taxonomy" id="90970"/>
    <lineage>
        <taxon>Bacteria</taxon>
        <taxon>Bacillati</taxon>
        <taxon>Bacillota</taxon>
        <taxon>Bacilli</taxon>
        <taxon>Bacillales</taxon>
        <taxon>Alicyclobacillaceae</taxon>
        <taxon>Alicyclobacillus</taxon>
    </lineage>
</organism>
<sequence>MWIDAGEFISYFVIDPEFHILYASPAGQNKFATPNNFLNIVDEGSLSKVGSFIRPDRPIMQLEVNLMTKKNQIELNKLEVIWDSPGKATILCHTMQSETDELTRQLENIRKKLEAVPFPILQSLETAQWLSDSALSHPNWLWVQKKIGQLINPLKQSLLRLENLLEEQNLQEEKQQTDDQLNEKLLHELSVAELLISQLQADYSLISGEQHKLDFVRLLQSILHEFDEVIAKENISVQLDAWLENSELWFNAHQLAQILRTLIYHSMQSVLGLGRDQLRYIHFDVRKHEKILQLTIYHNGWMVDEWVLEQMFHPTSLDQQPLAFLHLDLVRKWVEESGGKLKVTKREQNGTTLCLSLSLLKSSS</sequence>
<protein>
    <recommendedName>
        <fullName evidence="7">Histidine kinase domain-containing protein</fullName>
    </recommendedName>
</protein>
<keyword evidence="5" id="KW-0902">Two-component regulatory system</keyword>
<accession>A0ABT9LUK4</accession>
<dbReference type="PROSITE" id="PS50109">
    <property type="entry name" value="HIS_KIN"/>
    <property type="match status" value="1"/>
</dbReference>
<keyword evidence="3" id="KW-0418">Kinase</keyword>
<dbReference type="InterPro" id="IPR036890">
    <property type="entry name" value="HATPase_C_sf"/>
</dbReference>
<evidence type="ECO:0000256" key="6">
    <source>
        <dbReference type="SAM" id="Coils"/>
    </source>
</evidence>
<keyword evidence="4" id="KW-0067">ATP-binding</keyword>
<evidence type="ECO:0000256" key="2">
    <source>
        <dbReference type="ARBA" id="ARBA00022741"/>
    </source>
</evidence>
<dbReference type="RefSeq" id="WP_203114663.1">
    <property type="nucleotide sequence ID" value="NZ_JAURUO010000004.1"/>
</dbReference>
<evidence type="ECO:0000313" key="8">
    <source>
        <dbReference type="EMBL" id="MDP9727924.1"/>
    </source>
</evidence>
<keyword evidence="2" id="KW-0547">Nucleotide-binding</keyword>
<evidence type="ECO:0000256" key="5">
    <source>
        <dbReference type="ARBA" id="ARBA00023012"/>
    </source>
</evidence>
<evidence type="ECO:0000259" key="7">
    <source>
        <dbReference type="PROSITE" id="PS50109"/>
    </source>
</evidence>
<keyword evidence="1" id="KW-0808">Transferase</keyword>